<dbReference type="SUPFAM" id="SSF69593">
    <property type="entry name" value="Glycerol-3-phosphate (1)-acyltransferase"/>
    <property type="match status" value="1"/>
</dbReference>
<evidence type="ECO:0000256" key="2">
    <source>
        <dbReference type="ARBA" id="ARBA00022679"/>
    </source>
</evidence>
<feature type="domain" description="Phospholipid/glycerol acyltransferase" evidence="4">
    <location>
        <begin position="50"/>
        <end position="164"/>
    </location>
</feature>
<evidence type="ECO:0000256" key="1">
    <source>
        <dbReference type="ARBA" id="ARBA00005189"/>
    </source>
</evidence>
<evidence type="ECO:0000259" key="4">
    <source>
        <dbReference type="SMART" id="SM00563"/>
    </source>
</evidence>
<dbReference type="Proteomes" id="UP000275232">
    <property type="component" value="Unassembled WGS sequence"/>
</dbReference>
<evidence type="ECO:0000313" key="5">
    <source>
        <dbReference type="EMBL" id="RPF72713.1"/>
    </source>
</evidence>
<sequence length="215" mass="24038">MIFLAWVGSHLWRPMTLTMCDWWSAGHAACARIFLGIRLEETGARPAFPALYAVKHESFYEAISLPWLFDYPTGFAKKELFAIPGWGRAARVYGAIPVARDEGARALMSMVREVRPNVAEGRSVVIFPEGTRVPHGQRPRLQSGFAALYKLLGLPVVPVAVDSGPLYQRKWKRPGTIRVHFGEPIEPGLDRREIERRVHEGINRLNEGGAAQPAN</sequence>
<dbReference type="CDD" id="cd07989">
    <property type="entry name" value="LPLAT_AGPAT-like"/>
    <property type="match status" value="1"/>
</dbReference>
<name>A0A3N5CU17_9SPHN</name>
<reference evidence="5 6" key="1">
    <citation type="submission" date="2018-11" db="EMBL/GenBank/DDBJ databases">
        <title>Erythrobacter spongiae sp. nov., isolated from a marine sponge.</title>
        <authorList>
            <person name="Zhuang L."/>
            <person name="Luo L."/>
        </authorList>
    </citation>
    <scope>NUCLEOTIDE SEQUENCE [LARGE SCALE GENOMIC DNA]</scope>
    <source>
        <strain evidence="5 6">HN-E23</strain>
    </source>
</reference>
<accession>A0A3N5CU17</accession>
<proteinExistence type="predicted"/>
<dbReference type="InterPro" id="IPR002123">
    <property type="entry name" value="Plipid/glycerol_acylTrfase"/>
</dbReference>
<dbReference type="SMART" id="SM00563">
    <property type="entry name" value="PlsC"/>
    <property type="match status" value="1"/>
</dbReference>
<comment type="caution">
    <text evidence="5">The sequence shown here is derived from an EMBL/GenBank/DDBJ whole genome shotgun (WGS) entry which is preliminary data.</text>
</comment>
<dbReference type="EMBL" id="RPFZ01000001">
    <property type="protein sequence ID" value="RPF72713.1"/>
    <property type="molecule type" value="Genomic_DNA"/>
</dbReference>
<organism evidence="5 6">
    <name type="scientific">Aurantiacibacter spongiae</name>
    <dbReference type="NCBI Taxonomy" id="2488860"/>
    <lineage>
        <taxon>Bacteria</taxon>
        <taxon>Pseudomonadati</taxon>
        <taxon>Pseudomonadota</taxon>
        <taxon>Alphaproteobacteria</taxon>
        <taxon>Sphingomonadales</taxon>
        <taxon>Erythrobacteraceae</taxon>
        <taxon>Aurantiacibacter</taxon>
    </lineage>
</organism>
<keyword evidence="2 5" id="KW-0808">Transferase</keyword>
<dbReference type="GO" id="GO:0003841">
    <property type="term" value="F:1-acylglycerol-3-phosphate O-acyltransferase activity"/>
    <property type="evidence" value="ECO:0007669"/>
    <property type="project" value="TreeGrafter"/>
</dbReference>
<gene>
    <name evidence="5" type="ORF">EG799_05900</name>
</gene>
<keyword evidence="3 5" id="KW-0012">Acyltransferase</keyword>
<evidence type="ECO:0000313" key="6">
    <source>
        <dbReference type="Proteomes" id="UP000275232"/>
    </source>
</evidence>
<dbReference type="PANTHER" id="PTHR10434:SF11">
    <property type="entry name" value="1-ACYL-SN-GLYCEROL-3-PHOSPHATE ACYLTRANSFERASE"/>
    <property type="match status" value="1"/>
</dbReference>
<dbReference type="OrthoDB" id="5290997at2"/>
<dbReference type="Pfam" id="PF01553">
    <property type="entry name" value="Acyltransferase"/>
    <property type="match status" value="1"/>
</dbReference>
<comment type="pathway">
    <text evidence="1">Lipid metabolism.</text>
</comment>
<dbReference type="AlphaFoldDB" id="A0A3N5CU17"/>
<dbReference type="PANTHER" id="PTHR10434">
    <property type="entry name" value="1-ACYL-SN-GLYCEROL-3-PHOSPHATE ACYLTRANSFERASE"/>
    <property type="match status" value="1"/>
</dbReference>
<dbReference type="GO" id="GO:0006654">
    <property type="term" value="P:phosphatidic acid biosynthetic process"/>
    <property type="evidence" value="ECO:0007669"/>
    <property type="project" value="TreeGrafter"/>
</dbReference>
<protein>
    <submittedName>
        <fullName evidence="5">1-acyl-sn-glycerol-3-phosphate acyltransferase</fullName>
    </submittedName>
</protein>
<evidence type="ECO:0000256" key="3">
    <source>
        <dbReference type="ARBA" id="ARBA00023315"/>
    </source>
</evidence>
<keyword evidence="6" id="KW-1185">Reference proteome</keyword>